<gene>
    <name evidence="6" type="ORF">BK742_17780</name>
</gene>
<reference evidence="6 7" key="1">
    <citation type="submission" date="2016-10" db="EMBL/GenBank/DDBJ databases">
        <title>Comparative genomics of Bacillus thuringiensis reveals a path to pathogens against multiple invertebrate hosts.</title>
        <authorList>
            <person name="Zheng J."/>
            <person name="Gao Q."/>
            <person name="Liu H."/>
            <person name="Peng D."/>
            <person name="Ruan L."/>
            <person name="Sun M."/>
        </authorList>
    </citation>
    <scope>NUCLEOTIDE SEQUENCE [LARGE SCALE GENOMIC DNA]</scope>
    <source>
        <strain evidence="6">BGSC 4BX1</strain>
    </source>
</reference>
<dbReference type="InterPro" id="IPR027469">
    <property type="entry name" value="Cation_efflux_TMD_sf"/>
</dbReference>
<keyword evidence="2 5" id="KW-0812">Transmembrane</keyword>
<feature type="transmembrane region" description="Helical" evidence="5">
    <location>
        <begin position="6"/>
        <end position="31"/>
    </location>
</feature>
<comment type="caution">
    <text evidence="6">The sequence shown here is derived from an EMBL/GenBank/DDBJ whole genome shotgun (WGS) entry which is preliminary data.</text>
</comment>
<evidence type="ECO:0000256" key="3">
    <source>
        <dbReference type="ARBA" id="ARBA00022989"/>
    </source>
</evidence>
<dbReference type="EMBL" id="NFDL01000067">
    <property type="protein sequence ID" value="OTY41988.1"/>
    <property type="molecule type" value="Genomic_DNA"/>
</dbReference>
<evidence type="ECO:0000256" key="2">
    <source>
        <dbReference type="ARBA" id="ARBA00022692"/>
    </source>
</evidence>
<sequence>MKKEVAAILIMFFNWGWANPLAIVIVATLVLNTCWRITKRAVHLLMEGLPNNIELRKIITTIKNVNVLKTISLYGKIFQRNDGKKQEFDEAIITFEIIYAMYRKLDYELIKIPKDHVCNRANFVLESIKSWGVSYALSARKLKKEQCQYCSFFILLNFSAPKFNFNF</sequence>
<keyword evidence="4 5" id="KW-0472">Membrane</keyword>
<evidence type="ECO:0000256" key="5">
    <source>
        <dbReference type="SAM" id="Phobius"/>
    </source>
</evidence>
<evidence type="ECO:0000313" key="7">
    <source>
        <dbReference type="Proteomes" id="UP000195089"/>
    </source>
</evidence>
<dbReference type="GO" id="GO:0016020">
    <property type="term" value="C:membrane"/>
    <property type="evidence" value="ECO:0007669"/>
    <property type="project" value="UniProtKB-SubCell"/>
</dbReference>
<evidence type="ECO:0000256" key="4">
    <source>
        <dbReference type="ARBA" id="ARBA00023136"/>
    </source>
</evidence>
<dbReference type="Proteomes" id="UP000195089">
    <property type="component" value="Unassembled WGS sequence"/>
</dbReference>
<proteinExistence type="predicted"/>
<organism evidence="6 7">
    <name type="scientific">Bacillus thuringiensis serovar pingluonsis</name>
    <dbReference type="NCBI Taxonomy" id="180881"/>
    <lineage>
        <taxon>Bacteria</taxon>
        <taxon>Bacillati</taxon>
        <taxon>Bacillota</taxon>
        <taxon>Bacilli</taxon>
        <taxon>Bacillales</taxon>
        <taxon>Bacillaceae</taxon>
        <taxon>Bacillus</taxon>
        <taxon>Bacillus cereus group</taxon>
    </lineage>
</organism>
<evidence type="ECO:0000313" key="6">
    <source>
        <dbReference type="EMBL" id="OTY41988.1"/>
    </source>
</evidence>
<keyword evidence="3 5" id="KW-1133">Transmembrane helix</keyword>
<dbReference type="AlphaFoldDB" id="A0A243B9S8"/>
<accession>A0A243B9S8</accession>
<protein>
    <submittedName>
        <fullName evidence="6">Uncharacterized protein</fullName>
    </submittedName>
</protein>
<dbReference type="SUPFAM" id="SSF161111">
    <property type="entry name" value="Cation efflux protein transmembrane domain-like"/>
    <property type="match status" value="1"/>
</dbReference>
<name>A0A243B9S8_BACTU</name>
<comment type="subcellular location">
    <subcellularLocation>
        <location evidence="1">Membrane</location>
        <topology evidence="1">Multi-pass membrane protein</topology>
    </subcellularLocation>
</comment>
<evidence type="ECO:0000256" key="1">
    <source>
        <dbReference type="ARBA" id="ARBA00004141"/>
    </source>
</evidence>